<reference evidence="3" key="1">
    <citation type="submission" date="2018-05" db="EMBL/GenBank/DDBJ databases">
        <authorList>
            <person name="Lanie J.A."/>
            <person name="Ng W.-L."/>
            <person name="Kazmierczak K.M."/>
            <person name="Andrzejewski T.M."/>
            <person name="Davidsen T.M."/>
            <person name="Wayne K.J."/>
            <person name="Tettelin H."/>
            <person name="Glass J.I."/>
            <person name="Rusch D."/>
            <person name="Podicherti R."/>
            <person name="Tsui H.-C.T."/>
            <person name="Winkler M.E."/>
        </authorList>
    </citation>
    <scope>NUCLEOTIDE SEQUENCE</scope>
</reference>
<feature type="non-terminal residue" evidence="3">
    <location>
        <position position="298"/>
    </location>
</feature>
<dbReference type="InterPro" id="IPR052037">
    <property type="entry name" value="LPS_export_LptA"/>
</dbReference>
<dbReference type="Gene3D" id="2.60.450.10">
    <property type="entry name" value="Lipopolysaccharide (LPS) transport protein A like domain"/>
    <property type="match status" value="1"/>
</dbReference>
<name>A0A381U0N8_9ZZZZ</name>
<organism evidence="3">
    <name type="scientific">marine metagenome</name>
    <dbReference type="NCBI Taxonomy" id="408172"/>
    <lineage>
        <taxon>unclassified sequences</taxon>
        <taxon>metagenomes</taxon>
        <taxon>ecological metagenomes</taxon>
    </lineage>
</organism>
<dbReference type="AlphaFoldDB" id="A0A381U0N8"/>
<dbReference type="GO" id="GO:0017089">
    <property type="term" value="F:glycolipid transfer activity"/>
    <property type="evidence" value="ECO:0007669"/>
    <property type="project" value="TreeGrafter"/>
</dbReference>
<gene>
    <name evidence="3" type="ORF">METZ01_LOCUS74656</name>
</gene>
<evidence type="ECO:0000259" key="2">
    <source>
        <dbReference type="Pfam" id="PF13100"/>
    </source>
</evidence>
<dbReference type="GO" id="GO:0030288">
    <property type="term" value="C:outer membrane-bounded periplasmic space"/>
    <property type="evidence" value="ECO:0007669"/>
    <property type="project" value="TreeGrafter"/>
</dbReference>
<dbReference type="GO" id="GO:0009279">
    <property type="term" value="C:cell outer membrane"/>
    <property type="evidence" value="ECO:0007669"/>
    <property type="project" value="TreeGrafter"/>
</dbReference>
<proteinExistence type="predicted"/>
<protein>
    <recommendedName>
        <fullName evidence="2">Organic solvent tolerance-like N-terminal domain-containing protein</fullName>
    </recommendedName>
</protein>
<evidence type="ECO:0000256" key="1">
    <source>
        <dbReference type="ARBA" id="ARBA00022729"/>
    </source>
</evidence>
<dbReference type="GO" id="GO:0015920">
    <property type="term" value="P:lipopolysaccharide transport"/>
    <property type="evidence" value="ECO:0007669"/>
    <property type="project" value="TreeGrafter"/>
</dbReference>
<sequence>MNNKLYILSLIFLTLNISDRLFSQENTNIKIETAGFFDKDNKKFPNATVLTRDNLGQVVITHEGVKMWCNQAFFYEDKNFIEAYGNVILKQGDTIDLKSSYLEYNGDSKLAYAKGNVILKEPTSTLYTESLFFDRDIQEAYYNNHGKLIKHPSDTIVSDQGRYFMDLKKYRFKENINLKTPKNDIYSKKLDYFTESGLAYFFGPTDIFSEDTKIYCEIGYYDTNNDVGYFIKNAQIDFNDSEIKADSIYFDNKINYAAATNNIKITDTINKTTTTGHYAEIYKSIDSMYITKKALVAS</sequence>
<keyword evidence="1" id="KW-0732">Signal</keyword>
<dbReference type="EMBL" id="UINC01005513">
    <property type="protein sequence ID" value="SVA21802.1"/>
    <property type="molecule type" value="Genomic_DNA"/>
</dbReference>
<feature type="domain" description="Organic solvent tolerance-like N-terminal" evidence="2">
    <location>
        <begin position="27"/>
        <end position="187"/>
    </location>
</feature>
<dbReference type="Pfam" id="PF13100">
    <property type="entry name" value="OstA_2"/>
    <property type="match status" value="1"/>
</dbReference>
<evidence type="ECO:0000313" key="3">
    <source>
        <dbReference type="EMBL" id="SVA21802.1"/>
    </source>
</evidence>
<accession>A0A381U0N8</accession>
<dbReference type="InterPro" id="IPR005653">
    <property type="entry name" value="OstA-like_N"/>
</dbReference>
<dbReference type="PANTHER" id="PTHR36504">
    <property type="entry name" value="LIPOPOLYSACCHARIDE EXPORT SYSTEM PROTEIN LPTA"/>
    <property type="match status" value="1"/>
</dbReference>
<dbReference type="PANTHER" id="PTHR36504:SF1">
    <property type="entry name" value="LIPOPOLYSACCHARIDE EXPORT SYSTEM PROTEIN LPTA"/>
    <property type="match status" value="1"/>
</dbReference>